<evidence type="ECO:0000256" key="6">
    <source>
        <dbReference type="ARBA" id="ARBA00023136"/>
    </source>
</evidence>
<dbReference type="PROSITE" id="PS00279">
    <property type="entry name" value="MACPF_1"/>
    <property type="match status" value="1"/>
</dbReference>
<evidence type="ECO:0000313" key="11">
    <source>
        <dbReference type="EMBL" id="PIO31957.1"/>
    </source>
</evidence>
<dbReference type="Pfam" id="PF00057">
    <property type="entry name" value="Ldl_recept_a"/>
    <property type="match status" value="1"/>
</dbReference>
<keyword evidence="8" id="KW-0399">Innate immunity</keyword>
<comment type="caution">
    <text evidence="9">Lacks conserved residue(s) required for the propagation of feature annotation.</text>
</comment>
<evidence type="ECO:0000256" key="2">
    <source>
        <dbReference type="ARBA" id="ARBA00004613"/>
    </source>
</evidence>
<protein>
    <recommendedName>
        <fullName evidence="10">MACPF domain-containing protein</fullName>
    </recommendedName>
</protein>
<dbReference type="GO" id="GO:0006957">
    <property type="term" value="P:complement activation, alternative pathway"/>
    <property type="evidence" value="ECO:0007669"/>
    <property type="project" value="UniProtKB-KW"/>
</dbReference>
<keyword evidence="8" id="KW-0391">Immunity</keyword>
<reference evidence="11" key="1">
    <citation type="submission" date="2017-08" db="EMBL/GenBank/DDBJ databases">
        <title>Assembly of the North American Bullfrog Genome.</title>
        <authorList>
            <person name="Warren R.L."/>
            <person name="Vandervalk B.P."/>
            <person name="Kucuk E."/>
            <person name="Birol I."/>
            <person name="Helbing C."/>
            <person name="Pandoh P."/>
            <person name="Behsaz B."/>
            <person name="Mohamadi H."/>
            <person name="Chu J."/>
            <person name="Jackman S."/>
            <person name="Hammond S.A."/>
            <person name="Veldhoen N."/>
            <person name="Kirk H."/>
            <person name="Zhao Y."/>
            <person name="Coope R."/>
            <person name="Pleasance S."/>
            <person name="Moore R."/>
            <person name="Holt R."/>
        </authorList>
    </citation>
    <scope>NUCLEOTIDE SEQUENCE</scope>
    <source>
        <strain evidence="11">Bruno</strain>
        <tissue evidence="11">Liver</tissue>
    </source>
</reference>
<comment type="subcellular location">
    <subcellularLocation>
        <location evidence="1">Membrane</location>
    </subcellularLocation>
    <subcellularLocation>
        <location evidence="2">Secreted</location>
    </subcellularLocation>
</comment>
<feature type="disulfide bond" evidence="9">
    <location>
        <begin position="9"/>
        <end position="24"/>
    </location>
</feature>
<feature type="domain" description="MACPF" evidence="10">
    <location>
        <begin position="27"/>
        <end position="349"/>
    </location>
</feature>
<keyword evidence="4" id="KW-0964">Secreted</keyword>
<dbReference type="SUPFAM" id="SSF57424">
    <property type="entry name" value="LDL receptor-like module"/>
    <property type="match status" value="1"/>
</dbReference>
<name>A0A2G9RVJ8_AQUCT</name>
<evidence type="ECO:0000256" key="1">
    <source>
        <dbReference type="ARBA" id="ARBA00004370"/>
    </source>
</evidence>
<evidence type="ECO:0000256" key="9">
    <source>
        <dbReference type="PROSITE-ProRule" id="PRU00124"/>
    </source>
</evidence>
<dbReference type="GO" id="GO:0005576">
    <property type="term" value="C:extracellular region"/>
    <property type="evidence" value="ECO:0007669"/>
    <property type="project" value="UniProtKB-SubCell"/>
</dbReference>
<dbReference type="PROSITE" id="PS51412">
    <property type="entry name" value="MACPF_2"/>
    <property type="match status" value="1"/>
</dbReference>
<dbReference type="AlphaFoldDB" id="A0A2G9RVJ8"/>
<dbReference type="SMART" id="SM00457">
    <property type="entry name" value="MACPF"/>
    <property type="match status" value="1"/>
</dbReference>
<dbReference type="PROSITE" id="PS50068">
    <property type="entry name" value="LDLRA_2"/>
    <property type="match status" value="1"/>
</dbReference>
<keyword evidence="5" id="KW-0204">Cytolysis</keyword>
<feature type="non-terminal residue" evidence="11">
    <location>
        <position position="438"/>
    </location>
</feature>
<evidence type="ECO:0000256" key="3">
    <source>
        <dbReference type="ARBA" id="ARBA00009214"/>
    </source>
</evidence>
<gene>
    <name evidence="11" type="ORF">AB205_0059380</name>
</gene>
<dbReference type="OrthoDB" id="6150863at2759"/>
<keyword evidence="6" id="KW-0472">Membrane</keyword>
<organism evidence="11">
    <name type="scientific">Aquarana catesbeiana</name>
    <name type="common">American bullfrog</name>
    <name type="synonym">Rana catesbeiana</name>
    <dbReference type="NCBI Taxonomy" id="8400"/>
    <lineage>
        <taxon>Eukaryota</taxon>
        <taxon>Metazoa</taxon>
        <taxon>Chordata</taxon>
        <taxon>Craniata</taxon>
        <taxon>Vertebrata</taxon>
        <taxon>Euteleostomi</taxon>
        <taxon>Amphibia</taxon>
        <taxon>Batrachia</taxon>
        <taxon>Anura</taxon>
        <taxon>Neobatrachia</taxon>
        <taxon>Ranoidea</taxon>
        <taxon>Ranidae</taxon>
        <taxon>Aquarana</taxon>
    </lineage>
</organism>
<accession>A0A2G9RVJ8</accession>
<dbReference type="Gene3D" id="4.10.400.10">
    <property type="entry name" value="Low-density Lipoprotein Receptor"/>
    <property type="match status" value="1"/>
</dbReference>
<comment type="similarity">
    <text evidence="3">Belongs to the complement C6/C7/C8/C9 family.</text>
</comment>
<dbReference type="GO" id="GO:0031640">
    <property type="term" value="P:killing of cells of another organism"/>
    <property type="evidence" value="ECO:0007669"/>
    <property type="project" value="UniProtKB-KW"/>
</dbReference>
<evidence type="ECO:0000256" key="8">
    <source>
        <dbReference type="ARBA" id="ARBA00023162"/>
    </source>
</evidence>
<dbReference type="EMBL" id="KV933123">
    <property type="protein sequence ID" value="PIO31957.1"/>
    <property type="molecule type" value="Genomic_DNA"/>
</dbReference>
<evidence type="ECO:0000259" key="10">
    <source>
        <dbReference type="PROSITE" id="PS51412"/>
    </source>
</evidence>
<dbReference type="InterPro" id="IPR002172">
    <property type="entry name" value="LDrepeatLR_classA_rpt"/>
</dbReference>
<dbReference type="InterPro" id="IPR020863">
    <property type="entry name" value="MACPF_CS"/>
</dbReference>
<proteinExistence type="inferred from homology"/>
<dbReference type="GO" id="GO:0005579">
    <property type="term" value="C:membrane attack complex"/>
    <property type="evidence" value="ECO:0007669"/>
    <property type="project" value="TreeGrafter"/>
</dbReference>
<dbReference type="Pfam" id="PF01823">
    <property type="entry name" value="MACPF"/>
    <property type="match status" value="2"/>
</dbReference>
<keyword evidence="7 9" id="KW-1015">Disulfide bond</keyword>
<dbReference type="PANTHER" id="PTHR45742:SF5">
    <property type="entry name" value="COMPLEMENT COMPONENT C8 BETA CHAIN"/>
    <property type="match status" value="1"/>
</dbReference>
<keyword evidence="8" id="KW-0179">Complement alternate pathway</keyword>
<sequence>KCIPRRLKCNGDDDCGDSSDEKNCNSIRSPCTDRMEQYWAIENLASGLNLLTNLREGLVLDHRYYGGGCAPHYILGTRFRKPFNVESYITDTKGKYEFTLSGHESFSDYERNYLSALGKQRSFGIGIFIPGVFEFGFNYGKMKFKKYVERTKSFSHTASSGDPAMAKYKLKSRGVMLHSDFFQRVKQLPMEYVYGEYRDLFRDYGTHYVTEATLGGVYEYTLILNKDHVKSEDPTENRKIVEDFVVLLRGGSSEHVATLAYRNLPTPDLMQEWGDAVQYSPEIINIKTNPLYELVTTTDFIGANVLQENMKRALEEFERETASCRCAPCENNGVAFFKEHYSGERIAVNVFVQMGLKGQLVKSPKGQFPPLMEFGVVGPVGRHVPEESKQDNDSAITLHRGTEVGLVQMHPRRAEAVSCPPYWERMAFLPLFSPGNPA</sequence>
<evidence type="ECO:0000256" key="7">
    <source>
        <dbReference type="ARBA" id="ARBA00023157"/>
    </source>
</evidence>
<dbReference type="InterPro" id="IPR020864">
    <property type="entry name" value="MACPF"/>
</dbReference>
<evidence type="ECO:0000256" key="4">
    <source>
        <dbReference type="ARBA" id="ARBA00022525"/>
    </source>
</evidence>
<dbReference type="PANTHER" id="PTHR45742">
    <property type="entry name" value="COMPLEMENT COMPONENT C6"/>
    <property type="match status" value="1"/>
</dbReference>
<evidence type="ECO:0000256" key="5">
    <source>
        <dbReference type="ARBA" id="ARBA00022852"/>
    </source>
</evidence>
<dbReference type="InterPro" id="IPR036055">
    <property type="entry name" value="LDL_receptor-like_sf"/>
</dbReference>
<feature type="non-terminal residue" evidence="11">
    <location>
        <position position="1"/>
    </location>
</feature>